<proteinExistence type="predicted"/>
<keyword evidence="2" id="KW-0274">FAD</keyword>
<evidence type="ECO:0000313" key="6">
    <source>
        <dbReference type="Proteomes" id="UP000190744"/>
    </source>
</evidence>
<dbReference type="SUPFAM" id="SSF51905">
    <property type="entry name" value="FAD/NAD(P)-binding domain"/>
    <property type="match status" value="2"/>
</dbReference>
<gene>
    <name evidence="5" type="ORF">PEBR_34484</name>
</gene>
<feature type="transmembrane region" description="Helical" evidence="4">
    <location>
        <begin position="602"/>
        <end position="624"/>
    </location>
</feature>
<reference evidence="6" key="1">
    <citation type="submission" date="2015-09" db="EMBL/GenBank/DDBJ databases">
        <authorList>
            <person name="Fill T.P."/>
            <person name="Baretta J.F."/>
            <person name="de Almeida L.G."/>
            <person name="Rocha M."/>
            <person name="de Souza D.H."/>
            <person name="Malavazi I."/>
            <person name="Cerdeira L.T."/>
            <person name="Hong H."/>
            <person name="Samborskyy M."/>
            <person name="de Vasconcelos A.T."/>
            <person name="Leadlay P."/>
            <person name="Rodrigues-Filho E."/>
        </authorList>
    </citation>
    <scope>NUCLEOTIDE SEQUENCE [LARGE SCALE GENOMIC DNA]</scope>
    <source>
        <strain evidence="6">LaBioMMi 136</strain>
    </source>
</reference>
<dbReference type="Pfam" id="PF13738">
    <property type="entry name" value="Pyr_redox_3"/>
    <property type="match status" value="1"/>
</dbReference>
<dbReference type="Proteomes" id="UP000190744">
    <property type="component" value="Unassembled WGS sequence"/>
</dbReference>
<organism evidence="5 6">
    <name type="scientific">Penicillium brasilianum</name>
    <dbReference type="NCBI Taxonomy" id="104259"/>
    <lineage>
        <taxon>Eukaryota</taxon>
        <taxon>Fungi</taxon>
        <taxon>Dikarya</taxon>
        <taxon>Ascomycota</taxon>
        <taxon>Pezizomycotina</taxon>
        <taxon>Eurotiomycetes</taxon>
        <taxon>Eurotiomycetidae</taxon>
        <taxon>Eurotiales</taxon>
        <taxon>Aspergillaceae</taxon>
        <taxon>Penicillium</taxon>
    </lineage>
</organism>
<dbReference type="EMBL" id="LJBN01000195">
    <property type="protein sequence ID" value="OOQ83530.1"/>
    <property type="molecule type" value="Genomic_DNA"/>
</dbReference>
<dbReference type="PANTHER" id="PTHR23023">
    <property type="entry name" value="DIMETHYLANILINE MONOOXYGENASE"/>
    <property type="match status" value="1"/>
</dbReference>
<evidence type="ECO:0000256" key="4">
    <source>
        <dbReference type="SAM" id="Phobius"/>
    </source>
</evidence>
<dbReference type="Gene3D" id="3.50.50.60">
    <property type="entry name" value="FAD/NAD(P)-binding domain"/>
    <property type="match status" value="2"/>
</dbReference>
<evidence type="ECO:0000256" key="1">
    <source>
        <dbReference type="ARBA" id="ARBA00022630"/>
    </source>
</evidence>
<protein>
    <submittedName>
        <fullName evidence="5">Putative dimethylaniline monooxygenase</fullName>
    </submittedName>
</protein>
<keyword evidence="3" id="KW-0560">Oxidoreductase</keyword>
<dbReference type="InterPro" id="IPR036188">
    <property type="entry name" value="FAD/NAD-bd_sf"/>
</dbReference>
<comment type="caution">
    <text evidence="5">The sequence shown here is derived from an EMBL/GenBank/DDBJ whole genome shotgun (WGS) entry which is preliminary data.</text>
</comment>
<name>A0A1S9RE26_PENBI</name>
<evidence type="ECO:0000256" key="3">
    <source>
        <dbReference type="ARBA" id="ARBA00023002"/>
    </source>
</evidence>
<sequence>MGSESIQKVDVAIIGWYGLVAARTYLRLCPNVNLLVIDSDSTVGGVWSEDRLYPNLVAQVNLGLFNYTDTPMPSAGVTGEKQVTGRMIHDYLQRYSEDHNLLPYIRFNTFVTQVNRASLSGGWLLTLRDSTEVIETAKLLVAPGVTSIPNMPDIPGIEQDTAKVPVIHSMNLGKSFSDLQDPEIKNVVVVGAAKSAYDAVYLLLTLGKEVTWVIRADGAGPLAILPSTLLGIWTSIGVASTRLMTGLSPSILNTDGYLYWIFQKYPVGRWLVGRFWDTVAMLSDLHAGYHKGDHVAGLRPEIGNKSIFWANSGLGVVTLPNFWSTIHKGKVRVVRDSLKSVDGNALVLQSNERVPTDYVVMCTGWGDHFALFDAEAKKEIGLPIHINPSDQKVKQSLSRWDQADKDADVAVNLKLPFLAQAPPVRNPENIQRPQKKWRLYRRAVPLELAEKGDRSLVILGQIHTVQTPLVAEMQSFWAILYLLGRISLPDSDTMVREIAEWNAWTRKRYLSQGQKFPYSLYDFLPVSLLFQAKRKSHRRYAKRNKYVDTLCKDLGINSRRKSNPVAEIFSPYGPGDFNGFIDEYFANQMKVSVSKPTTPPRLASVLGVFGVSIAFATILSFVAIMV</sequence>
<keyword evidence="4" id="KW-0472">Membrane</keyword>
<keyword evidence="4" id="KW-0812">Transmembrane</keyword>
<keyword evidence="1" id="KW-0285">Flavoprotein</keyword>
<dbReference type="AlphaFoldDB" id="A0A1S9RE26"/>
<dbReference type="InterPro" id="IPR050346">
    <property type="entry name" value="FMO-like"/>
</dbReference>
<keyword evidence="4" id="KW-1133">Transmembrane helix</keyword>
<evidence type="ECO:0000256" key="2">
    <source>
        <dbReference type="ARBA" id="ARBA00022827"/>
    </source>
</evidence>
<evidence type="ECO:0000313" key="5">
    <source>
        <dbReference type="EMBL" id="OOQ83530.1"/>
    </source>
</evidence>
<keyword evidence="5" id="KW-0503">Monooxygenase</keyword>
<dbReference type="GO" id="GO:0004497">
    <property type="term" value="F:monooxygenase activity"/>
    <property type="evidence" value="ECO:0007669"/>
    <property type="project" value="UniProtKB-KW"/>
</dbReference>
<accession>A0A1S9RE26</accession>